<feature type="domain" description="VWFD" evidence="6">
    <location>
        <begin position="1012"/>
        <end position="1228"/>
    </location>
</feature>
<feature type="domain" description="VWFD" evidence="6">
    <location>
        <begin position="634"/>
        <end position="835"/>
    </location>
</feature>
<dbReference type="InterPro" id="IPR001304">
    <property type="entry name" value="C-type_lectin-like"/>
</dbReference>
<sequence length="3554" mass="399854">MRDLLSKFIAFHGASLARADFQFIDFWQEADSFATEIFTSLNLDSKKVASSFYNRYQRAKLATRFYQDSGQCDSGFTNPSYEPVDVVSFDDRAAMSTNLKNFADMLGDWIESYACLESHERVAGKQIRVPERSESPFAYQISPTVMDYDEAVAYCYLSGSWLAQPGGDKNRFGAMTSLLSEDQLYWFHGESDCQVVTGEMKIFNPISTQNCNNQYPAVCETGQYTDQCFPGEFKECYAEGDPHFVTFDGEFHHFQGSCEYTMAEVDVVKYPNMPWFKVIADLEYFSASSPYTFIRDFTFEFLGEDQGPNEVPRYVAFADVGTLGLGVLQAAFIEDRQLGITYTSDFFGNDDFRFEVSATEIEIETWFDVTVSYNTRGNKLLIKVPDCYEHNIDGLCGNYDGVKYDQFGSGGANSHSLYSNWKSYQSNLTEWATQFEVPDDRCRQIHDANCDLLGESGVATAIDQCYPLDPQNDDGVFETCNIDVAPYNLACIIDLCEGEDRCRLLKSYARACINDLAPKDRGAVCGWADSIDCVESCVANARYEGCADLCTARRTCSNRDQPCTTGSQVDSMCVCEPGYILEYGVCILESKCGCSEGGAYYKLGEEFSTAEDNCECTSEGLVCTPLPCEDKEKGHCRVHSDPYIVTFDSSWYGFHGNCRYSLVKYEDTAEASGFEIDISNRRREDWGSGGGSVLDKVWVEFHSRNYNFGDSKRYLFYVNNLDNSNSYVNTDLQIYLYDYETGATYLNTDFQNSDVELRIYSDRYELKLWNGVELNYGHNSWYLDVFVPECYKDALSGLCGNWDGNSDSQMALDYQNDPDAFGDLYMTRRTSSICTHGQYFEPCETLRNDTNGAALYQEALNRCSSLKDGTSQAYLFDSCSFMSDKQDYFNVCLFNSCIQDEFACGTISSYARSCLWRKIPGGPDYNTLCNWPQVTGCAQECPSGQVYKGCTNWCIEQRTCDDVVNGISNAARCGTGRAINAMCGCPDGEVMHNGECISEDACPRECAATGTSYCRANGDPHYKTFDGDGHHFQGACKYTFVESMGDNEFKNVPPFAVNVDQRRCGIDSRINTLSGYEDKYKFASCVRGATFEFPGESQGPDEVPRYMFTADDTMMILEDRQTGASYTNTLFTDDFRFEPSSSSCSITTWFGATINYSSSVSYYFGRWGDLKVTLPDCYKNHVTGLCGNWNGVQWDEYSRLQDANDWRRNQEELVAWANDFTEPDPRCREVHDLECDDMGAVEVMCSPLDPNIPGGVFHDCTAEKDSAYLSCLIDGCLDQSTLCNSLKSYATTCLNSIPADLRPNVCSWARESDCEEECAANSVFEGCANTCDATRTCRNRHMSDEERCGSAIDEIDSMCVCEPGYVLDNGNCILEEDCGCVWDFNGIYYSQGTFFANEDETCECTAEGVVCTPIPCETTGWAYCRSHNDPYIKTFDGYQYGFHGNCRYNLASAPDREDVSGFDLDSKNRKPYLPFRGTVTDELWFDFHGSNYVFGDEKRFSFHVRNLDDSEYYSNARFEVTFIDNQTGEIIFDAVSTISSNIYLSTEDYRVSLYQSDGDIWNVGVITSNDVYFYFSRTYWSAKLWVNRCYKNSMTGLCGNYNNNDSEERILANEYADESEDFGDRFQTDDDDTCAHGERLRPCEDLSSAAYDAAADRCDIVDQNPRISENQNFFRGCEFLGNRSPFYEACLFNSCLERDLHCGIIGDYASQCLSRKVPGSADYERICDWASKTGCEEECPASQGSTTLIGSTPIAPAIDTLIGEITSSAYSSFEVSIFCASDSLPFDGGMFGFKSILHVSSGTDYGEVGSRVFTFWRNSNSNAIYIATPIGTGRGYIKLHTCEANTYSTYKMVVSPDENDSSQSVVELFVDGESVATKTGDKTQLIGDGVELQVWAGNGWPDNPGSGYGTGTTYLIKDLIYNGNIRQVFKGCTTACFEQQTCEDVALGVSKEDRCADSFEQVEGMCGCPEGYVLDDGVCVPQSSCGCINEEGDYAPVGSTQFVGSEKCTCTEGGEYDCVQIDCPCDAFDEACIDFVCEKPRNHDDGEAGFVGKFYPPQEYEIGYEWTCHESFTETDFNERFVLGPMITDMERARSGIRPSPEEIEEKKKGKRRGRSDGISLYWFAYAGYSTFAGLAYSTGGSGWSWNRFTEAECNPGFNYMKLTQVFDSDTNKYIKKAFFNNVEFSSYEIDYDDYFQIETELGAYLGSPFSDGAFGGLEGQIRNFYIRNLTKEKFTALLGVAQNAYSAELRCRKLGGHLAFFRNKQDYRVYLETVGDFDRENWIGAQRVGLSDRFVNIDGTEAYLPWSSGEPNDANAGDENCVEAWRNGDGVNDQNCYSGGRQYSCRRCTKLNEHLFQCADIEPNCSSDCSSGFNRLFCPLTCGTCDTWAPQTIGDISFLDNWNAENCKDTQAACETWANRNQCLVNPSYMLRNCPVSCKQCTPVYRAEEPYKITLEVSCDGVRAPEQFGLASYSRPMGANNNHYYFAVGGRIQTFESNTGYELLDDVGGTQWWQTTRNPAYLFRCELNGETTWNSIELVQIFDQTINKWTKTLTINGQDRYRITTDEPNEGIVTESNTVPGRPESPGRMRNLKFTQLSWKRKATARCCPSSVRKRACYSWQNRKNASRNGQQRPRTAERDDEPGYVLDNGNCILEEDCGCVWDFNGIYYSQGASFANEDETCECTAEGVVCTPIPCETTGWAYCRSHNDPYIKTFDGYQYGFHGNCRYNLASSPDREDVSGFDLDSKNRKPYLPFRGTVTDELWFDFHGSNYVFGDEERFSFHVRNLDDSEFYSNARFEVTFIDNQTGEIIFDAVSTISSNIYLSTEDYRITLYQSDGDIWNVGVITSNNVYFYFSRYYWSAKLWVNRCYKNSMTGLCGNYNNNDSEERILAIEYADESEDFGDRFQTDDDDTCAHGERLRPCEDLSSAAYDAAADRCDIVDQNPRISENQNFFRGCEFLGNRSPFYEACLFNSCLERDLHCGIIGDFASQCLSKKATGSADYERICDWASRTGCEEECPESQVFKGCTTPCFEQQTCEDVARGLSKEDRCADSGELVEGMCGCPDGHVLDEGVCLSENSCGCINEAGEYAAVGSKQIVGPEECTCTAGGEYECVALGCPCDKFDEECIDFVCEAPRNFDAGEEGYVGKFIPPQQFEISFEWLCEESLTTTKYVQGPHIIDIESVRSTLSENPSDMLPGIEDEGKQKKKRNRNGSARSGRISHNWFVYVANTRGSAVLAHTNGGFTSPYWVQHWLGAGRGPQCIPGFNEMKLTQVFNSETNTYIMKTFLNNIEIGNLDIPLDQYFQVESELAVYVGSPWSDRRYAGMLGQIRNFYMRDLSKQYFIGETPEISGGRVALKDIDLEKSFRVSMELDCNEWINSFNEGTVWDIRDKDIPRSESPSSNPAILDDEESRFDSISQGKAYTQIYRYLDSAFTFILLFDGPGATLTDHGNFDMYIPPVTYNWGGVQVMRYWLNGCPGDGWTRFEFEHKFDVETGLWTDMWTIDGVPAVSSSYSPESWTQGNNFKLGLSNGPETDAEVNVRNFCYQGLKNV</sequence>
<keyword evidence="2" id="KW-0472">Membrane</keyword>
<keyword evidence="2" id="KW-1003">Cell membrane</keyword>
<proteinExistence type="predicted"/>
<dbReference type="InterPro" id="IPR003582">
    <property type="entry name" value="ShKT_dom"/>
</dbReference>
<dbReference type="InterPro" id="IPR001007">
    <property type="entry name" value="VWF_dom"/>
</dbReference>
<feature type="domain" description="C-type lectin" evidence="5">
    <location>
        <begin position="2248"/>
        <end position="2337"/>
    </location>
</feature>
<dbReference type="SMART" id="SM00254">
    <property type="entry name" value="ShKT"/>
    <property type="match status" value="2"/>
</dbReference>
<comment type="caution">
    <text evidence="3">Lacks conserved residue(s) required for the propagation of feature annotation.</text>
</comment>
<feature type="domain" description="VWFD" evidence="6">
    <location>
        <begin position="2703"/>
        <end position="2916"/>
    </location>
</feature>
<dbReference type="SMART" id="SM00034">
    <property type="entry name" value="CLECT"/>
    <property type="match status" value="1"/>
</dbReference>
<dbReference type="Pfam" id="PF00059">
    <property type="entry name" value="Lectin_C"/>
    <property type="match status" value="1"/>
</dbReference>
<dbReference type="Pfam" id="PF00094">
    <property type="entry name" value="VWD"/>
    <property type="match status" value="5"/>
</dbReference>
<dbReference type="InterPro" id="IPR052749">
    <property type="entry name" value="Alpha-tectorin"/>
</dbReference>
<dbReference type="GO" id="GO:0005886">
    <property type="term" value="C:plasma membrane"/>
    <property type="evidence" value="ECO:0007669"/>
    <property type="project" value="UniProtKB-SubCell"/>
</dbReference>
<dbReference type="InterPro" id="IPR016187">
    <property type="entry name" value="CTDL_fold"/>
</dbReference>
<evidence type="ECO:0000313" key="8">
    <source>
        <dbReference type="EMBL" id="CCG47876.1"/>
    </source>
</evidence>
<evidence type="ECO:0000256" key="4">
    <source>
        <dbReference type="SAM" id="MobiDB-lite"/>
    </source>
</evidence>
<gene>
    <name evidence="8" type="primary">oik30e</name>
</gene>
<dbReference type="Gene3D" id="2.10.25.10">
    <property type="entry name" value="Laminin"/>
    <property type="match status" value="5"/>
</dbReference>
<dbReference type="InterPro" id="IPR016186">
    <property type="entry name" value="C-type_lectin-like/link_sf"/>
</dbReference>
<dbReference type="CDD" id="cd00037">
    <property type="entry name" value="CLECT"/>
    <property type="match status" value="1"/>
</dbReference>
<feature type="domain" description="ShKT" evidence="7">
    <location>
        <begin position="2408"/>
        <end position="2442"/>
    </location>
</feature>
<feature type="domain" description="VWFD" evidence="6">
    <location>
        <begin position="234"/>
        <end position="443"/>
    </location>
</feature>
<dbReference type="EMBL" id="HE774633">
    <property type="protein sequence ID" value="CCG47876.1"/>
    <property type="molecule type" value="Genomic_DNA"/>
</dbReference>
<dbReference type="SMART" id="SM00216">
    <property type="entry name" value="VWD"/>
    <property type="match status" value="5"/>
</dbReference>
<dbReference type="PROSITE" id="PS51670">
    <property type="entry name" value="SHKT"/>
    <property type="match status" value="1"/>
</dbReference>
<name>W8W0U8_OIKDI</name>
<dbReference type="PROSITE" id="PS50041">
    <property type="entry name" value="C_TYPE_LECTIN_2"/>
    <property type="match status" value="1"/>
</dbReference>
<dbReference type="SMART" id="SM00181">
    <property type="entry name" value="EGF"/>
    <property type="match status" value="4"/>
</dbReference>
<feature type="compositionally biased region" description="Polar residues" evidence="4">
    <location>
        <begin position="2624"/>
        <end position="2635"/>
    </location>
</feature>
<dbReference type="PANTHER" id="PTHR46160:SF9">
    <property type="entry name" value="PROTEIN PRY2-RELATED"/>
    <property type="match status" value="1"/>
</dbReference>
<feature type="domain" description="VWFD" evidence="6">
    <location>
        <begin position="1422"/>
        <end position="1635"/>
    </location>
</feature>
<evidence type="ECO:0000259" key="6">
    <source>
        <dbReference type="PROSITE" id="PS51233"/>
    </source>
</evidence>
<dbReference type="InterPro" id="IPR000742">
    <property type="entry name" value="EGF"/>
</dbReference>
<dbReference type="Gene3D" id="3.10.100.10">
    <property type="entry name" value="Mannose-Binding Protein A, subunit A"/>
    <property type="match status" value="1"/>
</dbReference>
<dbReference type="InterPro" id="IPR001846">
    <property type="entry name" value="VWF_type-D"/>
</dbReference>
<dbReference type="PANTHER" id="PTHR46160">
    <property type="entry name" value="ALPHA-TECTORIN-RELATED"/>
    <property type="match status" value="1"/>
</dbReference>
<evidence type="ECO:0000256" key="2">
    <source>
        <dbReference type="ARBA" id="ARBA00022475"/>
    </source>
</evidence>
<dbReference type="PROSITE" id="PS51233">
    <property type="entry name" value="VWFD"/>
    <property type="match status" value="5"/>
</dbReference>
<comment type="subcellular location">
    <subcellularLocation>
        <location evidence="1">Cell membrane</location>
    </subcellularLocation>
</comment>
<evidence type="ECO:0000256" key="1">
    <source>
        <dbReference type="ARBA" id="ARBA00004236"/>
    </source>
</evidence>
<feature type="region of interest" description="Disordered" evidence="4">
    <location>
        <begin position="3191"/>
        <end position="3218"/>
    </location>
</feature>
<feature type="disulfide bond" evidence="3">
    <location>
        <begin position="2408"/>
        <end position="2442"/>
    </location>
</feature>
<dbReference type="SMART" id="SM00215">
    <property type="entry name" value="VWC_out"/>
    <property type="match status" value="3"/>
</dbReference>
<dbReference type="CDD" id="cd19941">
    <property type="entry name" value="TIL"/>
    <property type="match status" value="5"/>
</dbReference>
<feature type="region of interest" description="Disordered" evidence="4">
    <location>
        <begin position="2624"/>
        <end position="2643"/>
    </location>
</feature>
<evidence type="ECO:0000259" key="5">
    <source>
        <dbReference type="PROSITE" id="PS50041"/>
    </source>
</evidence>
<accession>W8W0U8</accession>
<evidence type="ECO:0000256" key="3">
    <source>
        <dbReference type="PROSITE-ProRule" id="PRU01005"/>
    </source>
</evidence>
<evidence type="ECO:0000259" key="7">
    <source>
        <dbReference type="PROSITE" id="PS51670"/>
    </source>
</evidence>
<protein>
    <submittedName>
        <fullName evidence="8">Oikosin 30e</fullName>
    </submittedName>
</protein>
<dbReference type="SUPFAM" id="SSF56436">
    <property type="entry name" value="C-type lectin-like"/>
    <property type="match status" value="2"/>
</dbReference>
<dbReference type="Pfam" id="PF01549">
    <property type="entry name" value="ShK"/>
    <property type="match status" value="1"/>
</dbReference>
<organism evidence="8">
    <name type="scientific">Oikopleura dioica</name>
    <name type="common">Tunicate</name>
    <dbReference type="NCBI Taxonomy" id="34765"/>
    <lineage>
        <taxon>Eukaryota</taxon>
        <taxon>Metazoa</taxon>
        <taxon>Chordata</taxon>
        <taxon>Tunicata</taxon>
        <taxon>Appendicularia</taxon>
        <taxon>Copelata</taxon>
        <taxon>Oikopleuridae</taxon>
        <taxon>Oikopleura</taxon>
    </lineage>
</organism>
<keyword evidence="3" id="KW-1015">Disulfide bond</keyword>
<reference evidence="8" key="1">
    <citation type="submission" date="2012-03" db="EMBL/GenBank/DDBJ databases">
        <title>The evolving proteome of a complex extracellular matrix, the Oikopleura house.</title>
        <authorList>
            <person name="Hosp J."/>
            <person name="Sagane Y."/>
            <person name="Danks G."/>
            <person name="Thompson E.M."/>
        </authorList>
    </citation>
    <scope>NUCLEOTIDE SEQUENCE</scope>
</reference>